<feature type="signal peptide" evidence="1">
    <location>
        <begin position="1"/>
        <end position="27"/>
    </location>
</feature>
<evidence type="ECO:0000256" key="1">
    <source>
        <dbReference type="SAM" id="SignalP"/>
    </source>
</evidence>
<evidence type="ECO:0000313" key="3">
    <source>
        <dbReference type="EMBL" id="MEL5995883.1"/>
    </source>
</evidence>
<organism evidence="3 4">
    <name type="scientific">Hymenobacter segetis</name>
    <dbReference type="NCBI Taxonomy" id="2025509"/>
    <lineage>
        <taxon>Bacteria</taxon>
        <taxon>Pseudomonadati</taxon>
        <taxon>Bacteroidota</taxon>
        <taxon>Cytophagia</taxon>
        <taxon>Cytophagales</taxon>
        <taxon>Hymenobacteraceae</taxon>
        <taxon>Hymenobacter</taxon>
    </lineage>
</organism>
<gene>
    <name evidence="3" type="ORF">AAFH49_16840</name>
</gene>
<comment type="caution">
    <text evidence="3">The sequence shown here is derived from an EMBL/GenBank/DDBJ whole genome shotgun (WGS) entry which is preliminary data.</text>
</comment>
<dbReference type="PANTHER" id="PTHR35580:SF1">
    <property type="entry name" value="PHYTASE-LIKE DOMAIN-CONTAINING PROTEIN"/>
    <property type="match status" value="1"/>
</dbReference>
<dbReference type="PANTHER" id="PTHR35580">
    <property type="entry name" value="CELL SURFACE GLYCOPROTEIN (S-LAYER PROTEIN)-LIKE PROTEIN"/>
    <property type="match status" value="1"/>
</dbReference>
<name>A0ABU9M1Z8_9BACT</name>
<dbReference type="RefSeq" id="WP_342299999.1">
    <property type="nucleotide sequence ID" value="NZ_JBCEVZ010000050.1"/>
</dbReference>
<dbReference type="EMBL" id="JBCEVZ010000050">
    <property type="protein sequence ID" value="MEL5995883.1"/>
    <property type="molecule type" value="Genomic_DNA"/>
</dbReference>
<accession>A0ABU9M1Z8</accession>
<proteinExistence type="predicted"/>
<evidence type="ECO:0000259" key="2">
    <source>
        <dbReference type="Pfam" id="PF18962"/>
    </source>
</evidence>
<dbReference type="InterPro" id="IPR011043">
    <property type="entry name" value="Gal_Oxase/kelch_b-propeller"/>
</dbReference>
<dbReference type="InterPro" id="IPR026444">
    <property type="entry name" value="Secre_tail"/>
</dbReference>
<keyword evidence="4" id="KW-1185">Reference proteome</keyword>
<evidence type="ECO:0000313" key="4">
    <source>
        <dbReference type="Proteomes" id="UP001479606"/>
    </source>
</evidence>
<feature type="domain" description="Secretion system C-terminal sorting" evidence="2">
    <location>
        <begin position="482"/>
        <end position="554"/>
    </location>
</feature>
<dbReference type="InterPro" id="IPR052918">
    <property type="entry name" value="Motility_Chemotaxis_Reg"/>
</dbReference>
<reference evidence="3 4" key="1">
    <citation type="journal article" date="2018" name="Arch. Microbiol.">
        <title>Hymenobacter segetis sp. nov., isolated from soil.</title>
        <authorList>
            <person name="Ten L.N."/>
            <person name="Lim S.J."/>
            <person name="Kim B.O."/>
            <person name="Kang I.K."/>
            <person name="Jung H.Y."/>
        </authorList>
    </citation>
    <scope>NUCLEOTIDE SEQUENCE [LARGE SCALE GENOMIC DNA]</scope>
    <source>
        <strain evidence="3 4">S7-3-11</strain>
    </source>
</reference>
<sequence length="555" mass="53768">MKHVSSFLSCSGLMVALWAMGPTVAHAQAPAWQTALAVGNTTAQVLATAADAVGNVYVTGCFTGTLSVPGTTLVSVGGTDGFVAKYNAQAGTFWAIRFGGTGADKGTALAVAGTSIYVAGTFDGTATVGGLTLTSAGGGDVAVLKLTDQGTAPVAVWAQSGGSPTGDEGWALAVSGSSVYVGGQVGGTSVFGNVAVPVTASLAAGFVAKLTDAGATATYAWVQTLGGPYYDGIYALAADGASVYAGGFFSYNMTLGGTTLTSAGLSDAVVVKLTDNGAAASTAWVRPAGGPGGDQVNALVAGGGTVYATGAFSATATFGGTSLVSAGSGDVFVAKLTDAGATATYTWAQQAGGPGPEQGYALVARAGSVYVAGTMSGNATFGSNTVAGAGGYDAFVTRVDDAGSSARFAWTQLAGGTGTDVASSVAVANGNLYVGGYAKLPASFGTLVLSGSSSQNGFLSALGPAALATAPGAALPAFALSPNPAHGTATVQLPAVPGATTATLTVLDALGRPVRTLSTPTNARAVLDLTGLAPGLYAVRVAAGSSTATRRLVVE</sequence>
<dbReference type="Proteomes" id="UP001479606">
    <property type="component" value="Unassembled WGS sequence"/>
</dbReference>
<protein>
    <submittedName>
        <fullName evidence="3">T9SS type A sorting domain-containing protein</fullName>
    </submittedName>
</protein>
<feature type="chain" id="PRO_5045688220" evidence="1">
    <location>
        <begin position="28"/>
        <end position="555"/>
    </location>
</feature>
<dbReference type="Pfam" id="PF18962">
    <property type="entry name" value="Por_Secre_tail"/>
    <property type="match status" value="1"/>
</dbReference>
<dbReference type="NCBIfam" id="TIGR04183">
    <property type="entry name" value="Por_Secre_tail"/>
    <property type="match status" value="1"/>
</dbReference>
<dbReference type="SUPFAM" id="SSF50965">
    <property type="entry name" value="Galactose oxidase, central domain"/>
    <property type="match status" value="1"/>
</dbReference>
<keyword evidence="1" id="KW-0732">Signal</keyword>